<sequence>MGMQPGRCYIINQVEADRSVPAGGSIGLINRFKMEVVSLSRWQWPSTRELDPDELYSIPGLSLGSNSTDSRPAQVFSSRNPKTVRRHFRWMREHHIAGAFLQRFLSEVKNGDDGLRRLRDEVLQLVRASAEAEGRVWAIMYDVSGVKGEDVERLIKDDILHVMTELRVTESPAYLHESAKPVIAIWGMGMANDHHSPASLVRMLDWIQTISPEGVHVFAGTPSHWRTRDGDCDPDPAFADVWRKVQSISPWYVGRFADIEGADEFRQRMAGDIEFLKEEDTVHGIRRDYIPVVFPGFSWTNLHAGPFNEIPRQGGTFLYRQLYNALEEGVSTVYGAMMDEMDEATALMPAEVDKSNTPQQVPFLSLDADGMSLPDTWYLRICALAGMALSKGMHLPPRFPLEDLKGYPDTHTLQGELTSITKVEEILLNLRVSSRFSGGEPAAIDDFAAMNSSPPPLPLHRPLEIQSPLPLPPRLPARATPDLPRRAPRIVDNQRRLPPAPGLRPPIQEPPVRNNIGSLNTAAPSQASMEVTPNQATVLLNKYITTPENYVQANALYGKVNDATKRTFTPERKQQLAKSVETIGAHGYKMFGKIRKAAGE</sequence>
<evidence type="ECO:0000313" key="2">
    <source>
        <dbReference type="Proteomes" id="UP001227268"/>
    </source>
</evidence>
<proteinExistence type="predicted"/>
<dbReference type="EMBL" id="JASBWT010000036">
    <property type="protein sequence ID" value="KAJ9092660.1"/>
    <property type="molecule type" value="Genomic_DNA"/>
</dbReference>
<keyword evidence="2" id="KW-1185">Reference proteome</keyword>
<gene>
    <name evidence="1" type="ORF">QFC21_006724</name>
</gene>
<name>A0ACC2V0K7_9TREE</name>
<organism evidence="1 2">
    <name type="scientific">Naganishia friedmannii</name>
    <dbReference type="NCBI Taxonomy" id="89922"/>
    <lineage>
        <taxon>Eukaryota</taxon>
        <taxon>Fungi</taxon>
        <taxon>Dikarya</taxon>
        <taxon>Basidiomycota</taxon>
        <taxon>Agaricomycotina</taxon>
        <taxon>Tremellomycetes</taxon>
        <taxon>Filobasidiales</taxon>
        <taxon>Filobasidiaceae</taxon>
        <taxon>Naganishia</taxon>
    </lineage>
</organism>
<dbReference type="Proteomes" id="UP001227268">
    <property type="component" value="Unassembled WGS sequence"/>
</dbReference>
<evidence type="ECO:0000313" key="1">
    <source>
        <dbReference type="EMBL" id="KAJ9092660.1"/>
    </source>
</evidence>
<protein>
    <submittedName>
        <fullName evidence="1">Uncharacterized protein</fullName>
    </submittedName>
</protein>
<comment type="caution">
    <text evidence="1">The sequence shown here is derived from an EMBL/GenBank/DDBJ whole genome shotgun (WGS) entry which is preliminary data.</text>
</comment>
<reference evidence="1" key="1">
    <citation type="submission" date="2023-04" db="EMBL/GenBank/DDBJ databases">
        <title>Draft Genome sequencing of Naganishia species isolated from polar environments using Oxford Nanopore Technology.</title>
        <authorList>
            <person name="Leo P."/>
            <person name="Venkateswaran K."/>
        </authorList>
    </citation>
    <scope>NUCLEOTIDE SEQUENCE</scope>
    <source>
        <strain evidence="1">MNA-CCFEE 5423</strain>
    </source>
</reference>
<accession>A0ACC2V0K7</accession>